<dbReference type="InterPro" id="IPR036188">
    <property type="entry name" value="FAD/NAD-bd_sf"/>
</dbReference>
<proteinExistence type="predicted"/>
<reference evidence="3" key="1">
    <citation type="journal article" date="2019" name="Int. J. Syst. Evol. Microbiol.">
        <title>The Global Catalogue of Microorganisms (GCM) 10K type strain sequencing project: providing services to taxonomists for standard genome sequencing and annotation.</title>
        <authorList>
            <consortium name="The Broad Institute Genomics Platform"/>
            <consortium name="The Broad Institute Genome Sequencing Center for Infectious Disease"/>
            <person name="Wu L."/>
            <person name="Ma J."/>
        </authorList>
    </citation>
    <scope>NUCLEOTIDE SEQUENCE [LARGE SCALE GENOMIC DNA]</scope>
    <source>
        <strain evidence="3">CCUG 56401</strain>
    </source>
</reference>
<dbReference type="GO" id="GO:0016491">
    <property type="term" value="F:oxidoreductase activity"/>
    <property type="evidence" value="ECO:0007669"/>
    <property type="project" value="UniProtKB-KW"/>
</dbReference>
<keyword evidence="2" id="KW-0560">Oxidoreductase</keyword>
<protein>
    <submittedName>
        <fullName evidence="2">NAD(P)/FAD-dependent oxidoreductase</fullName>
        <ecNumber evidence="2">1.-.-.-</ecNumber>
    </submittedName>
</protein>
<dbReference type="EMBL" id="JBHTIW010000010">
    <property type="protein sequence ID" value="MFD0921070.1"/>
    <property type="molecule type" value="Genomic_DNA"/>
</dbReference>
<keyword evidence="3" id="KW-1185">Reference proteome</keyword>
<gene>
    <name evidence="2" type="ORF">ACFQ16_15095</name>
</gene>
<dbReference type="SUPFAM" id="SSF51905">
    <property type="entry name" value="FAD/NAD(P)-binding domain"/>
    <property type="match status" value="1"/>
</dbReference>
<dbReference type="PANTHER" id="PTHR13847:SF281">
    <property type="entry name" value="FAD DEPENDENT OXIDOREDUCTASE DOMAIN-CONTAINING PROTEIN"/>
    <property type="match status" value="1"/>
</dbReference>
<dbReference type="EC" id="1.-.-.-" evidence="2"/>
<evidence type="ECO:0000313" key="2">
    <source>
        <dbReference type="EMBL" id="MFD0921070.1"/>
    </source>
</evidence>
<dbReference type="Proteomes" id="UP001597018">
    <property type="component" value="Unassembled WGS sequence"/>
</dbReference>
<dbReference type="Gene3D" id="3.50.50.60">
    <property type="entry name" value="FAD/NAD(P)-binding domain"/>
    <property type="match status" value="1"/>
</dbReference>
<dbReference type="RefSeq" id="WP_263249110.1">
    <property type="nucleotide sequence ID" value="NZ_BAABLT010000048.1"/>
</dbReference>
<evidence type="ECO:0000313" key="3">
    <source>
        <dbReference type="Proteomes" id="UP001597018"/>
    </source>
</evidence>
<comment type="caution">
    <text evidence="2">The sequence shown here is derived from an EMBL/GenBank/DDBJ whole genome shotgun (WGS) entry which is preliminary data.</text>
</comment>
<evidence type="ECO:0000259" key="1">
    <source>
        <dbReference type="Pfam" id="PF01266"/>
    </source>
</evidence>
<organism evidence="2 3">
    <name type="scientific">Saccharopolyspora rosea</name>
    <dbReference type="NCBI Taxonomy" id="524884"/>
    <lineage>
        <taxon>Bacteria</taxon>
        <taxon>Bacillati</taxon>
        <taxon>Actinomycetota</taxon>
        <taxon>Actinomycetes</taxon>
        <taxon>Pseudonocardiales</taxon>
        <taxon>Pseudonocardiaceae</taxon>
        <taxon>Saccharopolyspora</taxon>
    </lineage>
</organism>
<name>A0ABW3FSG0_9PSEU</name>
<dbReference type="Pfam" id="PF01266">
    <property type="entry name" value="DAO"/>
    <property type="match status" value="1"/>
</dbReference>
<feature type="domain" description="FAD dependent oxidoreductase" evidence="1">
    <location>
        <begin position="56"/>
        <end position="415"/>
    </location>
</feature>
<dbReference type="PANTHER" id="PTHR13847">
    <property type="entry name" value="SARCOSINE DEHYDROGENASE-RELATED"/>
    <property type="match status" value="1"/>
</dbReference>
<sequence>MVFLLRSALHQRHPVAGRGDRRHLAALADMTPGAFWLDGSRRPEPASTLTSATTADLLVVGGGYTGLWAALQAKERDPAADVVLVEARECGWAASGRNGGFCVSSLTHGLSNGYQRFPHELAVLERIGMENLDGIEKTIRTHGIDCDFERTGELEVAVDDWQLRDLRQAALVADRFGHTAQLLDADQVRAEVNSPTYLGALWMRDSVALVDPARLAWGLREVCLRNGIRIYERTPVNSLTDARRGVLARTSYGSVRAGRVLLATNGFPPLLRRLRNYVMPVYDHVLATEPLTDRQLESIGWHNRQGISDAGNQFHYYRLTADNRIIWGGYDAIYHYGGAVRDELDVRPETFAKLADHFFTTFPQLEGVRFSHGWGGVIDTCTRFCPFVGTAKGGRIGYALGYTGLGVAATRFASQIALDLMDGRTSEATALDFVRTRPMPLPPEPLRWAGIQLTRWSLRRADRNGGHRNLWLRTLDALGLGFDT</sequence>
<accession>A0ABW3FSG0</accession>
<dbReference type="InterPro" id="IPR006076">
    <property type="entry name" value="FAD-dep_OxRdtase"/>
</dbReference>
<dbReference type="Gene3D" id="3.30.9.10">
    <property type="entry name" value="D-Amino Acid Oxidase, subunit A, domain 2"/>
    <property type="match status" value="1"/>
</dbReference>